<evidence type="ECO:0000256" key="2">
    <source>
        <dbReference type="ARBA" id="ARBA00023315"/>
    </source>
</evidence>
<proteinExistence type="predicted"/>
<evidence type="ECO:0000256" key="1">
    <source>
        <dbReference type="ARBA" id="ARBA00022679"/>
    </source>
</evidence>
<dbReference type="AlphaFoldDB" id="A0A543PCK8"/>
<keyword evidence="2" id="KW-0012">Acyltransferase</keyword>
<name>A0A543PCK8_9ACTN</name>
<dbReference type="OrthoDB" id="70840at2"/>
<keyword evidence="1 5" id="KW-0808">Transferase</keyword>
<dbReference type="SUPFAM" id="SSF55729">
    <property type="entry name" value="Acyl-CoA N-acyltransferases (Nat)"/>
    <property type="match status" value="1"/>
</dbReference>
<feature type="domain" description="N-acetyltransferase" evidence="4">
    <location>
        <begin position="25"/>
        <end position="182"/>
    </location>
</feature>
<dbReference type="Pfam" id="PF00583">
    <property type="entry name" value="Acetyltransf_1"/>
    <property type="match status" value="1"/>
</dbReference>
<sequence>MCTSASRATSAERPATAGRSFRTEGELRDGTAATLRALPYDDPLAQYLVEAVQQEYVQRYGGRDAAVVDPAEFLPPRGIFLVVEVDGVPAGCGAWRALPSGAAEIKRVYVEPAFRRRGVARLVVAALEEGAAAAGHRQVVLNSGREQPEALTLYAALGYRPVPGYGVYACAPDAVFLGRSLTTASEQEEPSWAS</sequence>
<reference evidence="5 6" key="1">
    <citation type="submission" date="2019-06" db="EMBL/GenBank/DDBJ databases">
        <title>Sequencing the genomes of 1000 actinobacteria strains.</title>
        <authorList>
            <person name="Klenk H.-P."/>
        </authorList>
    </citation>
    <scope>NUCLEOTIDE SEQUENCE [LARGE SCALE GENOMIC DNA]</scope>
    <source>
        <strain evidence="5 6">DSM 46837</strain>
    </source>
</reference>
<dbReference type="Gene3D" id="3.40.630.30">
    <property type="match status" value="1"/>
</dbReference>
<dbReference type="InterPro" id="IPR000182">
    <property type="entry name" value="GNAT_dom"/>
</dbReference>
<dbReference type="PANTHER" id="PTHR43877:SF2">
    <property type="entry name" value="AMINOALKYLPHOSPHONATE N-ACETYLTRANSFERASE-RELATED"/>
    <property type="match status" value="1"/>
</dbReference>
<protein>
    <submittedName>
        <fullName evidence="5">Acetyltransferase (GNAT) family protein</fullName>
    </submittedName>
</protein>
<evidence type="ECO:0000256" key="3">
    <source>
        <dbReference type="SAM" id="MobiDB-lite"/>
    </source>
</evidence>
<dbReference type="EMBL" id="VFQE01000001">
    <property type="protein sequence ID" value="TQN41816.1"/>
    <property type="molecule type" value="Genomic_DNA"/>
</dbReference>
<keyword evidence="6" id="KW-1185">Reference proteome</keyword>
<organism evidence="5 6">
    <name type="scientific">Blastococcus colisei</name>
    <dbReference type="NCBI Taxonomy" id="1564162"/>
    <lineage>
        <taxon>Bacteria</taxon>
        <taxon>Bacillati</taxon>
        <taxon>Actinomycetota</taxon>
        <taxon>Actinomycetes</taxon>
        <taxon>Geodermatophilales</taxon>
        <taxon>Geodermatophilaceae</taxon>
        <taxon>Blastococcus</taxon>
    </lineage>
</organism>
<dbReference type="InterPro" id="IPR050832">
    <property type="entry name" value="Bact_Acetyltransf"/>
</dbReference>
<dbReference type="PROSITE" id="PS51186">
    <property type="entry name" value="GNAT"/>
    <property type="match status" value="1"/>
</dbReference>
<dbReference type="GO" id="GO:0016747">
    <property type="term" value="F:acyltransferase activity, transferring groups other than amino-acyl groups"/>
    <property type="evidence" value="ECO:0007669"/>
    <property type="project" value="InterPro"/>
</dbReference>
<dbReference type="RefSeq" id="WP_142024519.1">
    <property type="nucleotide sequence ID" value="NZ_VFQE01000001.1"/>
</dbReference>
<gene>
    <name evidence="5" type="ORF">FHU33_1200</name>
</gene>
<dbReference type="InterPro" id="IPR016181">
    <property type="entry name" value="Acyl_CoA_acyltransferase"/>
</dbReference>
<evidence type="ECO:0000259" key="4">
    <source>
        <dbReference type="PROSITE" id="PS51186"/>
    </source>
</evidence>
<dbReference type="PANTHER" id="PTHR43877">
    <property type="entry name" value="AMINOALKYLPHOSPHONATE N-ACETYLTRANSFERASE-RELATED-RELATED"/>
    <property type="match status" value="1"/>
</dbReference>
<evidence type="ECO:0000313" key="5">
    <source>
        <dbReference type="EMBL" id="TQN41816.1"/>
    </source>
</evidence>
<evidence type="ECO:0000313" key="6">
    <source>
        <dbReference type="Proteomes" id="UP000319865"/>
    </source>
</evidence>
<comment type="caution">
    <text evidence="5">The sequence shown here is derived from an EMBL/GenBank/DDBJ whole genome shotgun (WGS) entry which is preliminary data.</text>
</comment>
<dbReference type="CDD" id="cd04301">
    <property type="entry name" value="NAT_SF"/>
    <property type="match status" value="1"/>
</dbReference>
<dbReference type="Proteomes" id="UP000319865">
    <property type="component" value="Unassembled WGS sequence"/>
</dbReference>
<accession>A0A543PCK8</accession>
<feature type="region of interest" description="Disordered" evidence="3">
    <location>
        <begin position="1"/>
        <end position="25"/>
    </location>
</feature>